<dbReference type="Proteomes" id="UP000293331">
    <property type="component" value="Unassembled WGS sequence"/>
</dbReference>
<dbReference type="InterPro" id="IPR008969">
    <property type="entry name" value="CarboxyPept-like_regulatory"/>
</dbReference>
<feature type="signal peptide" evidence="1">
    <location>
        <begin position="1"/>
        <end position="18"/>
    </location>
</feature>
<evidence type="ECO:0000256" key="1">
    <source>
        <dbReference type="SAM" id="SignalP"/>
    </source>
</evidence>
<dbReference type="EMBL" id="SEWG01000005">
    <property type="protein sequence ID" value="RYU89312.1"/>
    <property type="molecule type" value="Genomic_DNA"/>
</dbReference>
<dbReference type="SUPFAM" id="SSF49464">
    <property type="entry name" value="Carboxypeptidase regulatory domain-like"/>
    <property type="match status" value="1"/>
</dbReference>
<gene>
    <name evidence="2" type="ORF">EWM62_13335</name>
</gene>
<keyword evidence="1" id="KW-0732">Signal</keyword>
<reference evidence="2 3" key="1">
    <citation type="submission" date="2019-02" db="EMBL/GenBank/DDBJ databases">
        <title>Bacterial novel species Mucilaginibacter sp. 17JY9-4 isolated from soil.</title>
        <authorList>
            <person name="Jung H.-Y."/>
        </authorList>
    </citation>
    <scope>NUCLEOTIDE SEQUENCE [LARGE SCALE GENOMIC DNA]</scope>
    <source>
        <strain evidence="2 3">17JY9-4</strain>
    </source>
</reference>
<evidence type="ECO:0000313" key="2">
    <source>
        <dbReference type="EMBL" id="RYU89312.1"/>
    </source>
</evidence>
<dbReference type="AlphaFoldDB" id="A0A4Q5LKY6"/>
<keyword evidence="3" id="KW-1185">Reference proteome</keyword>
<feature type="chain" id="PRO_5020273314" description="Carboxypeptidase-like regulatory domain-containing protein" evidence="1">
    <location>
        <begin position="19"/>
        <end position="251"/>
    </location>
</feature>
<protein>
    <recommendedName>
        <fullName evidence="4">Carboxypeptidase-like regulatory domain-containing protein</fullName>
    </recommendedName>
</protein>
<dbReference type="OrthoDB" id="714262at2"/>
<comment type="caution">
    <text evidence="2">The sequence shown here is derived from an EMBL/GenBank/DDBJ whole genome shotgun (WGS) entry which is preliminary data.</text>
</comment>
<accession>A0A4Q5LKY6</accession>
<organism evidence="2 3">
    <name type="scientific">Mucilaginibacter terrigena</name>
    <dbReference type="NCBI Taxonomy" id="2492395"/>
    <lineage>
        <taxon>Bacteria</taxon>
        <taxon>Pseudomonadati</taxon>
        <taxon>Bacteroidota</taxon>
        <taxon>Sphingobacteriia</taxon>
        <taxon>Sphingobacteriales</taxon>
        <taxon>Sphingobacteriaceae</taxon>
        <taxon>Mucilaginibacter</taxon>
    </lineage>
</organism>
<dbReference type="RefSeq" id="WP_129877171.1">
    <property type="nucleotide sequence ID" value="NZ_SEWG01000005.1"/>
</dbReference>
<name>A0A4Q5LKY6_9SPHI</name>
<evidence type="ECO:0008006" key="4">
    <source>
        <dbReference type="Google" id="ProtNLM"/>
    </source>
</evidence>
<proteinExistence type="predicted"/>
<evidence type="ECO:0000313" key="3">
    <source>
        <dbReference type="Proteomes" id="UP000293331"/>
    </source>
</evidence>
<sequence length="251" mass="28614">MKLWLTLFFSILCAAAFSQENEVTGIVFNKDTKARIAKVNVQNITSGKAVYNTFKGEFNIAAKPGDVLVFSKPDLYSDTVKVINYTALAVYMRPKAIPLQEVTIRDSFLTPQRRLANTQREYSKIYGSLNNADLLSISPAGFGFSMDALYNAFSKSGRNAEKLRGIIDAEYRQSIIDYRFNKAFVQGVTHLEEPRLTDFMQKYRPGYYLVTTAGDYDFISYIRTNLKRYLRRPNAYQLAPLPPVKWDTVSK</sequence>